<reference evidence="1 2" key="1">
    <citation type="submission" date="2012-10" db="EMBL/GenBank/DDBJ databases">
        <authorList>
            <person name="Harkins D.M."/>
            <person name="Durkin A.S."/>
            <person name="Brinkac L.M."/>
            <person name="Haft D.H."/>
            <person name="Selengut J.D."/>
            <person name="Sanka R."/>
            <person name="DePew J."/>
            <person name="Purushe J."/>
            <person name="Whelen A.C."/>
            <person name="Vinetz J.M."/>
            <person name="Sutton G.G."/>
            <person name="Nierman W.C."/>
            <person name="Fouts D.E."/>
        </authorList>
    </citation>
    <scope>NUCLEOTIDE SEQUENCE [LARGE SCALE GENOMIC DNA]</scope>
    <source>
        <strain evidence="1 2">2006001853</strain>
    </source>
</reference>
<accession>A0A828Z1D8</accession>
<sequence length="60" mass="7376">MSLVWFWSLGKNRGLLFLRFRDERFEPYMEINQIHLKKFMDLGFPICTRSFPFFPFSYSS</sequence>
<evidence type="ECO:0000313" key="1">
    <source>
        <dbReference type="EMBL" id="EKR64096.1"/>
    </source>
</evidence>
<dbReference type="AlphaFoldDB" id="A0A828Z1D8"/>
<organism evidence="1 2">
    <name type="scientific">Leptospira weilii str. 2006001853</name>
    <dbReference type="NCBI Taxonomy" id="1001589"/>
    <lineage>
        <taxon>Bacteria</taxon>
        <taxon>Pseudomonadati</taxon>
        <taxon>Spirochaetota</taxon>
        <taxon>Spirochaetia</taxon>
        <taxon>Leptospirales</taxon>
        <taxon>Leptospiraceae</taxon>
        <taxon>Leptospira</taxon>
    </lineage>
</organism>
<proteinExistence type="predicted"/>
<name>A0A828Z1D8_9LEPT</name>
<comment type="caution">
    <text evidence="1">The sequence shown here is derived from an EMBL/GenBank/DDBJ whole genome shotgun (WGS) entry which is preliminary data.</text>
</comment>
<gene>
    <name evidence="1" type="ORF">LEP1GSC036_0632</name>
</gene>
<dbReference type="Proteomes" id="UP000001338">
    <property type="component" value="Unassembled WGS sequence"/>
</dbReference>
<evidence type="ECO:0000313" key="2">
    <source>
        <dbReference type="Proteomes" id="UP000001338"/>
    </source>
</evidence>
<dbReference type="EMBL" id="AFLV02000052">
    <property type="protein sequence ID" value="EKR64096.1"/>
    <property type="molecule type" value="Genomic_DNA"/>
</dbReference>
<protein>
    <submittedName>
        <fullName evidence="1">Uncharacterized protein</fullName>
    </submittedName>
</protein>